<proteinExistence type="predicted"/>
<gene>
    <name evidence="2" type="ORF">EWM63_18955</name>
</gene>
<dbReference type="Proteomes" id="UP000290637">
    <property type="component" value="Chromosome"/>
</dbReference>
<dbReference type="InterPro" id="IPR029044">
    <property type="entry name" value="Nucleotide-diphossugar_trans"/>
</dbReference>
<dbReference type="AlphaFoldDB" id="A0A4P6KZV1"/>
<feature type="domain" description="Glycosyltransferase 2-like" evidence="1">
    <location>
        <begin position="556"/>
        <end position="674"/>
    </location>
</feature>
<dbReference type="CDD" id="cd00761">
    <property type="entry name" value="Glyco_tranf_GTA_type"/>
    <property type="match status" value="2"/>
</dbReference>
<sequence length="801" mass="89668">MNNAALPAPNLSFIVNAHREELLLMPALRSVIAAAVFCRNINISCEIIVIGDKVDPATRSVISRFDQQIDVIEYVEYGNLGSARQHAIMRAKGEYYCFLDGDDIWQEKWPALAYQHAQRTDNRNCIYHTELFAGFGVDSSFVRAQLRSDDPIFHPLHLATSWHFCNNLFAHSSIFTRVPITPYDHSKGFGSEDWHWSCETLAQGIERDLVPGTVYFYRRDPARPTLGTIAGLVLQPTALFRDPAIIDSYADFAGLDDRCDAQLLHIKNRIRYADELPAWLYAEAKAATRYDNDIFELLRVASDLKCETPDINVGASYLFGRAAAFCGGNYSIVAIDCENMTSDRAGHLQLGLRRAARDGHRLLVLCGDALTAQQLVRQEGDVCYFNYKMVLRECGDIAYLLDQALGNFLSNYRPAAIINVNSEYVDYFCGARRQFLGHQDIPSVRYMLAPLHDIQAAFWDRRLMADLNQTKFSYTYLAVTDLDSFKYASAMYSVSGTEILMVPAKLSYIELLISHVRSAQRKPSPSTPDKLTLAADYDNQTVDVSCILNLHREGAIVMPTFTSIARMMEFAQHQGLHCELVIVLDNADGETRRLTAEAQKNFFSALPVTIIEVSNGDLGSSRRNGIDRSTGTYIALLDGDDLYSENWIAEAFSHARSEAPGKAAIYHPEVNIYFGAHHRAFRHPDPATLDPSGIAGLLLENYWTSLSFGHRSIYLENPVHDNGIDDGHGYEDWHWNMDTVAKGIKHRPVPRTAHFVRLKPTGSLNLRSASGSAIVRPSSFARQLIFGRSKSKAVGVSSVHN</sequence>
<dbReference type="RefSeq" id="WP_130187926.1">
    <property type="nucleotide sequence ID" value="NZ_CP035913.1"/>
</dbReference>
<protein>
    <submittedName>
        <fullName evidence="2">Glycosyltransferase</fullName>
    </submittedName>
</protein>
<keyword evidence="3" id="KW-1185">Reference proteome</keyword>
<accession>A0A4P6KZV1</accession>
<name>A0A4P6KZV1_9BURK</name>
<evidence type="ECO:0000259" key="1">
    <source>
        <dbReference type="Pfam" id="PF00535"/>
    </source>
</evidence>
<keyword evidence="2" id="KW-0808">Transferase</keyword>
<dbReference type="EMBL" id="CP035913">
    <property type="protein sequence ID" value="QBE64811.1"/>
    <property type="molecule type" value="Genomic_DNA"/>
</dbReference>
<reference evidence="2 3" key="1">
    <citation type="submission" date="2019-02" db="EMBL/GenBank/DDBJ databases">
        <title>Draft Genome Sequences of Six Type Strains of the Genus Massilia.</title>
        <authorList>
            <person name="Miess H."/>
            <person name="Frediansyhah A."/>
            <person name="Gross H."/>
        </authorList>
    </citation>
    <scope>NUCLEOTIDE SEQUENCE [LARGE SCALE GENOMIC DNA]</scope>
    <source>
        <strain evidence="2 3">DSM 17473</strain>
    </source>
</reference>
<dbReference type="PANTHER" id="PTHR22916">
    <property type="entry name" value="GLYCOSYLTRANSFERASE"/>
    <property type="match status" value="1"/>
</dbReference>
<dbReference type="Pfam" id="PF00535">
    <property type="entry name" value="Glycos_transf_2"/>
    <property type="match status" value="2"/>
</dbReference>
<feature type="domain" description="Glycosyltransferase 2-like" evidence="1">
    <location>
        <begin position="12"/>
        <end position="126"/>
    </location>
</feature>
<dbReference type="GO" id="GO:0016758">
    <property type="term" value="F:hexosyltransferase activity"/>
    <property type="evidence" value="ECO:0007669"/>
    <property type="project" value="UniProtKB-ARBA"/>
</dbReference>
<dbReference type="PANTHER" id="PTHR22916:SF3">
    <property type="entry name" value="UDP-GLCNAC:BETAGAL BETA-1,3-N-ACETYLGLUCOSAMINYLTRANSFERASE-LIKE PROTEIN 1"/>
    <property type="match status" value="1"/>
</dbReference>
<organism evidence="2 3">
    <name type="scientific">Pseudoduganella lutea</name>
    <dbReference type="NCBI Taxonomy" id="321985"/>
    <lineage>
        <taxon>Bacteria</taxon>
        <taxon>Pseudomonadati</taxon>
        <taxon>Pseudomonadota</taxon>
        <taxon>Betaproteobacteria</taxon>
        <taxon>Burkholderiales</taxon>
        <taxon>Oxalobacteraceae</taxon>
        <taxon>Telluria group</taxon>
        <taxon>Pseudoduganella</taxon>
    </lineage>
</organism>
<dbReference type="SUPFAM" id="SSF53448">
    <property type="entry name" value="Nucleotide-diphospho-sugar transferases"/>
    <property type="match status" value="2"/>
</dbReference>
<dbReference type="Gene3D" id="3.90.550.10">
    <property type="entry name" value="Spore Coat Polysaccharide Biosynthesis Protein SpsA, Chain A"/>
    <property type="match status" value="2"/>
</dbReference>
<dbReference type="OrthoDB" id="9801954at2"/>
<dbReference type="InterPro" id="IPR001173">
    <property type="entry name" value="Glyco_trans_2-like"/>
</dbReference>
<evidence type="ECO:0000313" key="3">
    <source>
        <dbReference type="Proteomes" id="UP000290637"/>
    </source>
</evidence>
<evidence type="ECO:0000313" key="2">
    <source>
        <dbReference type="EMBL" id="QBE64811.1"/>
    </source>
</evidence>
<dbReference type="KEGG" id="plue:EWM63_18955"/>